<name>A0A7S4SK95_9DINO</name>
<dbReference type="InterPro" id="IPR002213">
    <property type="entry name" value="UDP_glucos_trans"/>
</dbReference>
<evidence type="ECO:0000256" key="1">
    <source>
        <dbReference type="ARBA" id="ARBA00022679"/>
    </source>
</evidence>
<organism evidence="4">
    <name type="scientific">Alexandrium monilatum</name>
    <dbReference type="NCBI Taxonomy" id="311494"/>
    <lineage>
        <taxon>Eukaryota</taxon>
        <taxon>Sar</taxon>
        <taxon>Alveolata</taxon>
        <taxon>Dinophyceae</taxon>
        <taxon>Gonyaulacales</taxon>
        <taxon>Pyrocystaceae</taxon>
        <taxon>Alexandrium</taxon>
    </lineage>
</organism>
<dbReference type="InterPro" id="IPR050426">
    <property type="entry name" value="Glycosyltransferase_28"/>
</dbReference>
<dbReference type="InterPro" id="IPR010610">
    <property type="entry name" value="EryCIII-like_C"/>
</dbReference>
<dbReference type="GO" id="GO:0016758">
    <property type="term" value="F:hexosyltransferase activity"/>
    <property type="evidence" value="ECO:0007669"/>
    <property type="project" value="UniProtKB-ARBA"/>
</dbReference>
<reference evidence="4" key="1">
    <citation type="submission" date="2021-01" db="EMBL/GenBank/DDBJ databases">
        <authorList>
            <person name="Corre E."/>
            <person name="Pelletier E."/>
            <person name="Niang G."/>
            <person name="Scheremetjew M."/>
            <person name="Finn R."/>
            <person name="Kale V."/>
            <person name="Holt S."/>
            <person name="Cochrane G."/>
            <person name="Meng A."/>
            <person name="Brown T."/>
            <person name="Cohen L."/>
        </authorList>
    </citation>
    <scope>NUCLEOTIDE SEQUENCE</scope>
    <source>
        <strain evidence="4">CCMP3105</strain>
    </source>
</reference>
<dbReference type="Pfam" id="PF06722">
    <property type="entry name" value="EryCIII-like_C"/>
    <property type="match status" value="1"/>
</dbReference>
<dbReference type="CDD" id="cd03784">
    <property type="entry name" value="GT1_Gtf-like"/>
    <property type="match status" value="1"/>
</dbReference>
<dbReference type="AlphaFoldDB" id="A0A7S4SK95"/>
<dbReference type="PANTHER" id="PTHR48050">
    <property type="entry name" value="STEROL 3-BETA-GLUCOSYLTRANSFERASE"/>
    <property type="match status" value="1"/>
</dbReference>
<evidence type="ECO:0000313" key="4">
    <source>
        <dbReference type="EMBL" id="CAE4648204.1"/>
    </source>
</evidence>
<evidence type="ECO:0000259" key="3">
    <source>
        <dbReference type="Pfam" id="PF06722"/>
    </source>
</evidence>
<feature type="compositionally biased region" description="Low complexity" evidence="2">
    <location>
        <begin position="578"/>
        <end position="603"/>
    </location>
</feature>
<keyword evidence="1" id="KW-0808">Transferase</keyword>
<feature type="region of interest" description="Disordered" evidence="2">
    <location>
        <begin position="811"/>
        <end position="858"/>
    </location>
</feature>
<dbReference type="PANTHER" id="PTHR48050:SF13">
    <property type="entry name" value="STEROL 3-BETA-GLUCOSYLTRANSFERASE UGT80A2"/>
    <property type="match status" value="1"/>
</dbReference>
<dbReference type="EMBL" id="HBNR01072539">
    <property type="protein sequence ID" value="CAE4648204.1"/>
    <property type="molecule type" value="Transcribed_RNA"/>
</dbReference>
<feature type="domain" description="Erythromycin biosynthesis protein CIII-like C-terminal" evidence="3">
    <location>
        <begin position="426"/>
        <end position="512"/>
    </location>
</feature>
<sequence length="1228" mass="131905">MGEEQTWRVVGGGGGKGGIVVRAGKALASAELPERLSKGSLLRQRDLCGERLHFERVTGSGPTEGWVSTKAAGREIVVRGGCVPLDQVDFGRPIPKLPSVVGTEVWLVADPGRNTVQSYAALALGLLKAGYGVRLFAPRSSEVLVRSLGVPYTPTGLLPPDFQQRLIETGRADGVGDMGLWAREFMRSTAQALRTAVEASPRKPDVLCHSVGTMPLAVAVFLEYGIPGFLCPTRVPAEAWDQGFHGLLRGMCDVVEEVVGPCPFREVGFDVFWTLTLTPRQIIGAHIMELGALEDQEGGEVHREIMAKLRANFCGYWFLPAEAQIRIEHPAAFGGPDVLGALSGFLQSGPAVYVGWGSKACGDYAGQLAAVAVGALKALGLRGIVAAGGAGGPSADALAAALFPVDAEGLARYAEAGVLFLPHGAPHEWLFPRCACVVHHGGPGTTAAALRGSVPMVVMPSDGDHYSCSAWVEKMGVGVGVASGLWSATSEELARAIAQATSPAVKAKAAEVGKGLRLDFGVRNAVMGMNMYVQGEVRSGKSKKEWEKMKEQAAKDEAFHKELEEEPEDGVLRPPPALLAAGPDAASGTAASPPIRAGAKTPKTPAPKPKAPPPPPSWLRPDTKGKIMTMCFPLKGHVIHFKRIATWFREVAPLYEVHMVLMYDDPDIPAGVIKHVVDSRQGGGGKSMEVLNSVFAAAAGLESMDKAGDAMKALGDEADMFDDFVKIFVKVFMSVRPQVLILEQGLSGLVAEGFVPALCKTYEAMLAFIIPMCIKEDQKRSFLRVQKTLERHQRQVELQAWELHEVLKSAGGVAAEEQPEPRPQQEEEAAPASPGLPSEEGAEGAGSRDAGAESRKEGASEQAHWLLEYVSSDVLNHIRWKAGPEVLGRPQLQLMPSPGFFHAGDPEPGEVYCMPFLPLPSPAASGAFQHGRADLEGSIGPELLDWLFSEESADPIVYVAFGTIVSTFSSRALIERLVEALADSPWRVLMVLPEDARGLLPQEGDTNFWRWTALGAEAAKWLLEGKDQVREGDVFTEEHLSRLNRANSQFRDHAAAAELGVVFESRARAGLLQPGRFRVEGFVPQVHVLRCERVRAFVSHNGANSTLESMACGVPMLCTPFYMDQYDWAHTVRQNLRAGIQVDKIITGAEALRGAVRELLEDPAYRRNAQAVARRMAAQSELLAKTLGPGLEPKASLGPGLSVLGALCVAHVKHQDIWPNLEHVFTSP</sequence>
<proteinExistence type="predicted"/>
<dbReference type="Gene3D" id="3.40.50.2000">
    <property type="entry name" value="Glycogen Phosphorylase B"/>
    <property type="match status" value="4"/>
</dbReference>
<feature type="region of interest" description="Disordered" evidence="2">
    <location>
        <begin position="563"/>
        <end position="619"/>
    </location>
</feature>
<gene>
    <name evidence="4" type="ORF">AMON00008_LOCUS51438</name>
</gene>
<dbReference type="GO" id="GO:0008194">
    <property type="term" value="F:UDP-glycosyltransferase activity"/>
    <property type="evidence" value="ECO:0007669"/>
    <property type="project" value="InterPro"/>
</dbReference>
<accession>A0A7S4SK95</accession>
<dbReference type="Pfam" id="PF00201">
    <property type="entry name" value="UDPGT"/>
    <property type="match status" value="1"/>
</dbReference>
<feature type="compositionally biased region" description="Pro residues" evidence="2">
    <location>
        <begin position="604"/>
        <end position="618"/>
    </location>
</feature>
<protein>
    <recommendedName>
        <fullName evidence="3">Erythromycin biosynthesis protein CIII-like C-terminal domain-containing protein</fullName>
    </recommendedName>
</protein>
<dbReference type="SUPFAM" id="SSF53756">
    <property type="entry name" value="UDP-Glycosyltransferase/glycogen phosphorylase"/>
    <property type="match status" value="2"/>
</dbReference>
<evidence type="ECO:0000256" key="2">
    <source>
        <dbReference type="SAM" id="MobiDB-lite"/>
    </source>
</evidence>